<organism evidence="4 5">
    <name type="scientific">Gluconacetobacter liquefaciens</name>
    <name type="common">Acetobacter liquefaciens</name>
    <dbReference type="NCBI Taxonomy" id="89584"/>
    <lineage>
        <taxon>Bacteria</taxon>
        <taxon>Pseudomonadati</taxon>
        <taxon>Pseudomonadota</taxon>
        <taxon>Alphaproteobacteria</taxon>
        <taxon>Acetobacterales</taxon>
        <taxon>Acetobacteraceae</taxon>
        <taxon>Gluconacetobacter</taxon>
    </lineage>
</organism>
<comment type="caution">
    <text evidence="4">The sequence shown here is derived from an EMBL/GenBank/DDBJ whole genome shotgun (WGS) entry which is preliminary data.</text>
</comment>
<feature type="binding site" evidence="2">
    <location>
        <position position="149"/>
    </location>
    <ligand>
        <name>Fe cation</name>
        <dbReference type="ChEBI" id="CHEBI:24875"/>
    </ligand>
</feature>
<evidence type="ECO:0000256" key="1">
    <source>
        <dbReference type="ARBA" id="ARBA00010759"/>
    </source>
</evidence>
<evidence type="ECO:0000313" key="6">
    <source>
        <dbReference type="Proteomes" id="UP000562982"/>
    </source>
</evidence>
<dbReference type="AlphaFoldDB" id="A0A370G135"/>
<dbReference type="EMBL" id="QQAW01000006">
    <property type="protein sequence ID" value="RDI37452.1"/>
    <property type="molecule type" value="Genomic_DNA"/>
</dbReference>
<dbReference type="InterPro" id="IPR036821">
    <property type="entry name" value="Peptide_deformylase_sf"/>
</dbReference>
<dbReference type="GO" id="GO:0042586">
    <property type="term" value="F:peptide deformylase activity"/>
    <property type="evidence" value="ECO:0007669"/>
    <property type="project" value="UniProtKB-UniRule"/>
</dbReference>
<dbReference type="EC" id="3.5.1.88" evidence="2"/>
<feature type="binding site" evidence="2">
    <location>
        <position position="145"/>
    </location>
    <ligand>
        <name>Fe cation</name>
        <dbReference type="ChEBI" id="CHEBI:24875"/>
    </ligand>
</feature>
<dbReference type="Gene3D" id="3.90.45.10">
    <property type="entry name" value="Peptide deformylase"/>
    <property type="match status" value="1"/>
</dbReference>
<evidence type="ECO:0000313" key="4">
    <source>
        <dbReference type="EMBL" id="RDI37452.1"/>
    </source>
</evidence>
<dbReference type="Proteomes" id="UP000562982">
    <property type="component" value="Unassembled WGS sequence"/>
</dbReference>
<dbReference type="RefSeq" id="WP_114727804.1">
    <property type="nucleotide sequence ID" value="NZ_BJMI01000019.1"/>
</dbReference>
<dbReference type="PRINTS" id="PR01576">
    <property type="entry name" value="PDEFORMYLASE"/>
</dbReference>
<feature type="binding site" evidence="2">
    <location>
        <position position="103"/>
    </location>
    <ligand>
        <name>Fe cation</name>
        <dbReference type="ChEBI" id="CHEBI:24875"/>
    </ligand>
</feature>
<keyword evidence="2" id="KW-0408">Iron</keyword>
<dbReference type="SUPFAM" id="SSF56420">
    <property type="entry name" value="Peptide deformylase"/>
    <property type="match status" value="1"/>
</dbReference>
<dbReference type="PIRSF" id="PIRSF004749">
    <property type="entry name" value="Pep_def"/>
    <property type="match status" value="1"/>
</dbReference>
<comment type="function">
    <text evidence="2">Removes the formyl group from the N-terminal Met of newly synthesized proteins. Requires at least a dipeptide for an efficient rate of reaction. N-terminal L-methionine is a prerequisite for activity but the enzyme has broad specificity at other positions.</text>
</comment>
<accession>A0A370G135</accession>
<gene>
    <name evidence="2 3" type="primary">def</name>
    <name evidence="4" type="ORF">C7453_106177</name>
    <name evidence="3" type="ORF">HLH32_14215</name>
</gene>
<dbReference type="OrthoDB" id="9804313at2"/>
<dbReference type="Pfam" id="PF01327">
    <property type="entry name" value="Pep_deformylase"/>
    <property type="match status" value="1"/>
</dbReference>
<keyword evidence="2 3" id="KW-0378">Hydrolase</keyword>
<dbReference type="InterPro" id="IPR023635">
    <property type="entry name" value="Peptide_deformylase"/>
</dbReference>
<dbReference type="Proteomes" id="UP000254958">
    <property type="component" value="Unassembled WGS sequence"/>
</dbReference>
<dbReference type="PANTHER" id="PTHR10458:SF22">
    <property type="entry name" value="PEPTIDE DEFORMYLASE"/>
    <property type="match status" value="1"/>
</dbReference>
<keyword evidence="2" id="KW-0479">Metal-binding</keyword>
<name>A0A370G135_GLULI</name>
<dbReference type="GO" id="GO:0006412">
    <property type="term" value="P:translation"/>
    <property type="evidence" value="ECO:0007669"/>
    <property type="project" value="UniProtKB-UniRule"/>
</dbReference>
<dbReference type="GO" id="GO:0046872">
    <property type="term" value="F:metal ion binding"/>
    <property type="evidence" value="ECO:0007669"/>
    <property type="project" value="UniProtKB-KW"/>
</dbReference>
<keyword evidence="5" id="KW-1185">Reference proteome</keyword>
<dbReference type="NCBIfam" id="NF001159">
    <property type="entry name" value="PRK00150.1-3"/>
    <property type="match status" value="1"/>
</dbReference>
<feature type="active site" evidence="2">
    <location>
        <position position="146"/>
    </location>
</feature>
<sequence length="179" mass="20330">MISHDEIAAATPMPILVAPQAILRQKTRLVRPEDEPMLRDALPRMFAAMYEAPGIGLAAPQVGMGLRFAIVDLGEERQREPLVLINPEVIAESETLVSREEGCLSLPNQYAEVVRPQQVRIRYRTLDGAQQEMEADDLLATCIQHEIDHLEGILFVDHLSTLKRNMIMRRLAKEQRQKR</sequence>
<evidence type="ECO:0000256" key="2">
    <source>
        <dbReference type="HAMAP-Rule" id="MF_00163"/>
    </source>
</evidence>
<evidence type="ECO:0000313" key="5">
    <source>
        <dbReference type="Proteomes" id="UP000254958"/>
    </source>
</evidence>
<comment type="catalytic activity">
    <reaction evidence="2">
        <text>N-terminal N-formyl-L-methionyl-[peptide] + H2O = N-terminal L-methionyl-[peptide] + formate</text>
        <dbReference type="Rhea" id="RHEA:24420"/>
        <dbReference type="Rhea" id="RHEA-COMP:10639"/>
        <dbReference type="Rhea" id="RHEA-COMP:10640"/>
        <dbReference type="ChEBI" id="CHEBI:15377"/>
        <dbReference type="ChEBI" id="CHEBI:15740"/>
        <dbReference type="ChEBI" id="CHEBI:49298"/>
        <dbReference type="ChEBI" id="CHEBI:64731"/>
        <dbReference type="EC" id="3.5.1.88"/>
    </reaction>
</comment>
<comment type="cofactor">
    <cofactor evidence="2">
        <name>Fe(2+)</name>
        <dbReference type="ChEBI" id="CHEBI:29033"/>
    </cofactor>
    <text evidence="2">Binds 1 Fe(2+) ion.</text>
</comment>
<dbReference type="PANTHER" id="PTHR10458">
    <property type="entry name" value="PEPTIDE DEFORMYLASE"/>
    <property type="match status" value="1"/>
</dbReference>
<dbReference type="NCBIfam" id="TIGR00079">
    <property type="entry name" value="pept_deformyl"/>
    <property type="match status" value="1"/>
</dbReference>
<dbReference type="CDD" id="cd00487">
    <property type="entry name" value="Pep_deformylase"/>
    <property type="match status" value="1"/>
</dbReference>
<keyword evidence="2" id="KW-0648">Protein biosynthesis</keyword>
<protein>
    <recommendedName>
        <fullName evidence="2">Peptide deformylase</fullName>
        <shortName evidence="2">PDF</shortName>
        <ecNumber evidence="2">3.5.1.88</ecNumber>
    </recommendedName>
    <alternativeName>
        <fullName evidence="2">Polypeptide deformylase</fullName>
    </alternativeName>
</protein>
<comment type="similarity">
    <text evidence="1 2">Belongs to the polypeptide deformylase family.</text>
</comment>
<dbReference type="EMBL" id="JABEQI010000009">
    <property type="protein sequence ID" value="MBB2187511.1"/>
    <property type="molecule type" value="Genomic_DNA"/>
</dbReference>
<dbReference type="HAMAP" id="MF_00163">
    <property type="entry name" value="Pep_deformylase"/>
    <property type="match status" value="1"/>
</dbReference>
<evidence type="ECO:0000313" key="3">
    <source>
        <dbReference type="EMBL" id="MBB2187511.1"/>
    </source>
</evidence>
<reference evidence="3 6" key="2">
    <citation type="submission" date="2020-04" db="EMBL/GenBank/DDBJ databases">
        <title>Description of novel Gluconacetobacter.</title>
        <authorList>
            <person name="Sombolestani A."/>
        </authorList>
    </citation>
    <scope>NUCLEOTIDE SEQUENCE [LARGE SCALE GENOMIC DNA]</scope>
    <source>
        <strain evidence="3 6">LMG 1382</strain>
    </source>
</reference>
<proteinExistence type="inferred from homology"/>
<reference evidence="4 5" key="1">
    <citation type="submission" date="2018-07" db="EMBL/GenBank/DDBJ databases">
        <title>Genomic Encyclopedia of Type Strains, Phase IV (KMG-IV): sequencing the most valuable type-strain genomes for metagenomic binning, comparative biology and taxonomic classification.</title>
        <authorList>
            <person name="Goeker M."/>
        </authorList>
    </citation>
    <scope>NUCLEOTIDE SEQUENCE [LARGE SCALE GENOMIC DNA]</scope>
    <source>
        <strain evidence="4 5">DSM 5603</strain>
    </source>
</reference>